<gene>
    <name evidence="2" type="ORF">E2562_025430</name>
</gene>
<proteinExistence type="predicted"/>
<keyword evidence="3" id="KW-1185">Reference proteome</keyword>
<reference evidence="2 3" key="1">
    <citation type="submission" date="2019-11" db="EMBL/GenBank/DDBJ databases">
        <title>Whole genome sequence of Oryza granulata.</title>
        <authorList>
            <person name="Li W."/>
        </authorList>
    </citation>
    <scope>NUCLEOTIDE SEQUENCE [LARGE SCALE GENOMIC DNA]</scope>
    <source>
        <strain evidence="3">cv. Menghai</strain>
        <tissue evidence="2">Leaf</tissue>
    </source>
</reference>
<protein>
    <submittedName>
        <fullName evidence="2">Uncharacterized protein</fullName>
    </submittedName>
</protein>
<evidence type="ECO:0000313" key="3">
    <source>
        <dbReference type="Proteomes" id="UP000479710"/>
    </source>
</evidence>
<feature type="compositionally biased region" description="Pro residues" evidence="1">
    <location>
        <begin position="1"/>
        <end position="10"/>
    </location>
</feature>
<dbReference type="AlphaFoldDB" id="A0A6G1D7R0"/>
<dbReference type="Proteomes" id="UP000479710">
    <property type="component" value="Unassembled WGS sequence"/>
</dbReference>
<accession>A0A6G1D7R0</accession>
<feature type="region of interest" description="Disordered" evidence="1">
    <location>
        <begin position="1"/>
        <end position="20"/>
    </location>
</feature>
<evidence type="ECO:0000256" key="1">
    <source>
        <dbReference type="SAM" id="MobiDB-lite"/>
    </source>
</evidence>
<sequence>MQVVPIPQPPFLTSAGSNQPIRHTATADLGVDEAEERAACYDLGMRIVYEVPVVVEASGAEALGPGGQ</sequence>
<comment type="caution">
    <text evidence="2">The sequence shown here is derived from an EMBL/GenBank/DDBJ whole genome shotgun (WGS) entry which is preliminary data.</text>
</comment>
<organism evidence="2 3">
    <name type="scientific">Oryza meyeriana var. granulata</name>
    <dbReference type="NCBI Taxonomy" id="110450"/>
    <lineage>
        <taxon>Eukaryota</taxon>
        <taxon>Viridiplantae</taxon>
        <taxon>Streptophyta</taxon>
        <taxon>Embryophyta</taxon>
        <taxon>Tracheophyta</taxon>
        <taxon>Spermatophyta</taxon>
        <taxon>Magnoliopsida</taxon>
        <taxon>Liliopsida</taxon>
        <taxon>Poales</taxon>
        <taxon>Poaceae</taxon>
        <taxon>BOP clade</taxon>
        <taxon>Oryzoideae</taxon>
        <taxon>Oryzeae</taxon>
        <taxon>Oryzinae</taxon>
        <taxon>Oryza</taxon>
        <taxon>Oryza meyeriana</taxon>
    </lineage>
</organism>
<name>A0A6G1D7R0_9ORYZ</name>
<evidence type="ECO:0000313" key="2">
    <source>
        <dbReference type="EMBL" id="KAF0908466.1"/>
    </source>
</evidence>
<dbReference type="EMBL" id="SPHZ02000007">
    <property type="protein sequence ID" value="KAF0908466.1"/>
    <property type="molecule type" value="Genomic_DNA"/>
</dbReference>